<name>A0A450YL61_9GAMM</name>
<dbReference type="EMBL" id="CAADFR010000013">
    <property type="protein sequence ID" value="VFK37261.1"/>
    <property type="molecule type" value="Genomic_DNA"/>
</dbReference>
<sequence length="143" mass="17063">MITFDELNTQNHEITELSNVLLYLIANRAMCDTQTASELFFQYLDKIHQHLDIVDHLYTILLADRNQHTNNVANNFMSGEQELRKIIVTYVKTWINKEKREVIIKNYEEFLHDTQTLFHLVLDRIQDEIEHLYPLVRRTGFEG</sequence>
<organism evidence="2">
    <name type="scientific">Candidatus Kentrum sp. SD</name>
    <dbReference type="NCBI Taxonomy" id="2126332"/>
    <lineage>
        <taxon>Bacteria</taxon>
        <taxon>Pseudomonadati</taxon>
        <taxon>Pseudomonadota</taxon>
        <taxon>Gammaproteobacteria</taxon>
        <taxon>Candidatus Kentrum</taxon>
    </lineage>
</organism>
<dbReference type="EMBL" id="CAADHB010000128">
    <property type="protein sequence ID" value="VFK80560.1"/>
    <property type="molecule type" value="Genomic_DNA"/>
</dbReference>
<gene>
    <name evidence="3" type="ORF">BECKSD772D_GA0070982_11281</name>
    <name evidence="2" type="ORF">BECKSD772E_GA0070983_10169</name>
    <name evidence="1" type="ORF">BECKSD772F_GA0070984_101313</name>
</gene>
<evidence type="ECO:0000313" key="1">
    <source>
        <dbReference type="EMBL" id="VFK37261.1"/>
    </source>
</evidence>
<dbReference type="AlphaFoldDB" id="A0A450YL61"/>
<evidence type="ECO:0008006" key="4">
    <source>
        <dbReference type="Google" id="ProtNLM"/>
    </source>
</evidence>
<proteinExistence type="predicted"/>
<accession>A0A450YL61</accession>
<evidence type="ECO:0000313" key="3">
    <source>
        <dbReference type="EMBL" id="VFK80560.1"/>
    </source>
</evidence>
<dbReference type="EMBL" id="CAADFU010000016">
    <property type="protein sequence ID" value="VFK42287.1"/>
    <property type="molecule type" value="Genomic_DNA"/>
</dbReference>
<protein>
    <recommendedName>
        <fullName evidence="4">Hemerythrin-like domain-containing protein</fullName>
    </recommendedName>
</protein>
<reference evidence="2" key="1">
    <citation type="submission" date="2019-02" db="EMBL/GenBank/DDBJ databases">
        <authorList>
            <person name="Gruber-Vodicka R. H."/>
            <person name="Seah K. B. B."/>
        </authorList>
    </citation>
    <scope>NUCLEOTIDE SEQUENCE</scope>
    <source>
        <strain evidence="3">BECK_S127</strain>
        <strain evidence="2">BECK_S1320</strain>
        <strain evidence="1">BECK_S1321</strain>
    </source>
</reference>
<evidence type="ECO:0000313" key="2">
    <source>
        <dbReference type="EMBL" id="VFK42287.1"/>
    </source>
</evidence>